<reference evidence="9 10" key="1">
    <citation type="submission" date="2021-04" db="EMBL/GenBank/DDBJ databases">
        <title>Chitinophaga sp. nov., isolated from the rhizosphere soil.</title>
        <authorList>
            <person name="He S."/>
        </authorList>
    </citation>
    <scope>NUCLEOTIDE SEQUENCE [LARGE SCALE GENOMIC DNA]</scope>
    <source>
        <strain evidence="9 10">2R12</strain>
    </source>
</reference>
<dbReference type="Gene3D" id="1.50.10.10">
    <property type="match status" value="1"/>
</dbReference>
<sequence length="936" mass="104627">MIKKTCSSWLLLTLFFVTTAFAAIPGAILPVQLRCEYLVNPRGIDEIQPRLSWTLSAADSTAYGQRQTAWRILVAATLQELEENKGTLWTSGWINSDEMQHIVYKGKPLLSDQTCYWKVSVKDEQGRISGWSAPASWSTGLLHSADWKAQWIGTDEIFDPKQKDCNISDPWLRKTFELKAVPQQANFFIASVGFHELYVNGKKIGDGVMAPAVTNHTKRARYISYDIAKELKPGKNVITIWLGTSWSVFGPYIVPGKPQTPIVIAQGAVYNADAPTPVILLKTDASWLTHPSPNKLLGVWDSNRMGGELWDANKEVKDWNTIACDESSWRKVTVYHPDLLLSAQMVEPNKVMDEIKPVSIHPLPNGNYVVDMGVNFAGWTAIRVSGKPGDRIDFRFSEREGVDMTFGLHSAFIIGPTGQGEFRNHFNYSSGRWITITGLKTPPSTADVRGWLVRTAYEPATSFSCSDTLQNWIYDRVRWTFQNLSIGGYIVDCPQRERLGYGGDAHATCETGMFNFHMGAFYTKWMEDWRDVQGSESVVGNMYDTAWAHKGIMSGRHLHKGILPHTAPTYMGGGGPAWGGIVVTLPWFIYQQEGDRRILENNFGMISDWLDFLDTQTKDNLLQRFGGRWDFLGDWLWPGATAEGMNNNKPQTVCLNSCYRVFNLRTAAKIARVLGKNTEASQWEQQADLSSRAINDRFYNAADNSYSDSSMANMAAALLAGVPTSAQRGAVMKRLEKEILVVRQGHIHAGITGGALLFKLLRDEGRDDLLYSMTSQTDYPGWGYMKANDATTIWEMWEKNLPGHSLLHSSYLYPGAWYVNGVSGIRRDPQSGKGFRRFIIRPPLLTASQLNWARTSFESSAGTIKTAWRREEQGLSLEVTIPPNCTAAVELPEKEADSVKEGSGHLKKKGVQHGYALFELPAGKYTITTASSPVKK</sequence>
<keyword evidence="10" id="KW-1185">Reference proteome</keyword>
<keyword evidence="4" id="KW-0732">Signal</keyword>
<dbReference type="PIRSF" id="PIRSF010631">
    <property type="entry name" value="A-rhamnsds"/>
    <property type="match status" value="1"/>
</dbReference>
<dbReference type="Pfam" id="PF17389">
    <property type="entry name" value="Bac_rhamnosid6H"/>
    <property type="match status" value="1"/>
</dbReference>
<dbReference type="InterPro" id="IPR012341">
    <property type="entry name" value="6hp_glycosidase-like_sf"/>
</dbReference>
<dbReference type="RefSeq" id="WP_211975091.1">
    <property type="nucleotide sequence ID" value="NZ_CBFHAM010000017.1"/>
</dbReference>
<evidence type="ECO:0000256" key="4">
    <source>
        <dbReference type="SAM" id="SignalP"/>
    </source>
</evidence>
<evidence type="ECO:0000259" key="7">
    <source>
        <dbReference type="Pfam" id="PF17389"/>
    </source>
</evidence>
<evidence type="ECO:0000256" key="3">
    <source>
        <dbReference type="ARBA" id="ARBA00022801"/>
    </source>
</evidence>
<dbReference type="PANTHER" id="PTHR33307">
    <property type="entry name" value="ALPHA-RHAMNOSIDASE (EUROFUNG)"/>
    <property type="match status" value="1"/>
</dbReference>
<dbReference type="InterPro" id="IPR008928">
    <property type="entry name" value="6-hairpin_glycosidase_sf"/>
</dbReference>
<dbReference type="GO" id="GO:0016787">
    <property type="term" value="F:hydrolase activity"/>
    <property type="evidence" value="ECO:0007669"/>
    <property type="project" value="UniProtKB-KW"/>
</dbReference>
<accession>A0ABS5J423</accession>
<dbReference type="InterPro" id="IPR013737">
    <property type="entry name" value="Bac_rhamnosid_N"/>
</dbReference>
<dbReference type="Pfam" id="PF05592">
    <property type="entry name" value="Bac_rhamnosid"/>
    <property type="match status" value="1"/>
</dbReference>
<dbReference type="InterPro" id="IPR008902">
    <property type="entry name" value="Rhamnosid_concanavalin"/>
</dbReference>
<feature type="domain" description="Bacterial alpha-L-rhamnosidase N-terminal" evidence="6">
    <location>
        <begin position="182"/>
        <end position="352"/>
    </location>
</feature>
<dbReference type="InterPro" id="IPR035398">
    <property type="entry name" value="Bac_rhamnosid_C"/>
</dbReference>
<dbReference type="PANTHER" id="PTHR33307:SF6">
    <property type="entry name" value="ALPHA-RHAMNOSIDASE (EUROFUNG)-RELATED"/>
    <property type="match status" value="1"/>
</dbReference>
<dbReference type="Gene3D" id="2.60.120.260">
    <property type="entry name" value="Galactose-binding domain-like"/>
    <property type="match status" value="2"/>
</dbReference>
<organism evidence="9 10">
    <name type="scientific">Chitinophaga hostae</name>
    <dbReference type="NCBI Taxonomy" id="2831022"/>
    <lineage>
        <taxon>Bacteria</taxon>
        <taxon>Pseudomonadati</taxon>
        <taxon>Bacteroidota</taxon>
        <taxon>Chitinophagia</taxon>
        <taxon>Chitinophagales</taxon>
        <taxon>Chitinophagaceae</taxon>
        <taxon>Chitinophaga</taxon>
    </lineage>
</organism>
<feature type="domain" description="Alpha-L-rhamnosidase concanavalin-like" evidence="5">
    <location>
        <begin position="363"/>
        <end position="453"/>
    </location>
</feature>
<dbReference type="InterPro" id="IPR013783">
    <property type="entry name" value="Ig-like_fold"/>
</dbReference>
<dbReference type="Pfam" id="PF08531">
    <property type="entry name" value="Bac_rhamnosid_N"/>
    <property type="match status" value="1"/>
</dbReference>
<evidence type="ECO:0000256" key="2">
    <source>
        <dbReference type="ARBA" id="ARBA00012652"/>
    </source>
</evidence>
<comment type="catalytic activity">
    <reaction evidence="1">
        <text>Hydrolysis of terminal non-reducing alpha-L-rhamnose residues in alpha-L-rhamnosides.</text>
        <dbReference type="EC" id="3.2.1.40"/>
    </reaction>
</comment>
<dbReference type="EC" id="3.2.1.40" evidence="2"/>
<dbReference type="EMBL" id="JAGTXB010000011">
    <property type="protein sequence ID" value="MBS0029966.1"/>
    <property type="molecule type" value="Genomic_DNA"/>
</dbReference>
<proteinExistence type="predicted"/>
<evidence type="ECO:0000313" key="10">
    <source>
        <dbReference type="Proteomes" id="UP000676386"/>
    </source>
</evidence>
<gene>
    <name evidence="9" type="ORF">KE626_21760</name>
</gene>
<feature type="chain" id="PRO_5045639191" description="alpha-L-rhamnosidase" evidence="4">
    <location>
        <begin position="23"/>
        <end position="936"/>
    </location>
</feature>
<evidence type="ECO:0000259" key="5">
    <source>
        <dbReference type="Pfam" id="PF05592"/>
    </source>
</evidence>
<feature type="domain" description="Alpha-L-rhamnosidase C-terminal" evidence="8">
    <location>
        <begin position="824"/>
        <end position="904"/>
    </location>
</feature>
<evidence type="ECO:0000313" key="9">
    <source>
        <dbReference type="EMBL" id="MBS0029966.1"/>
    </source>
</evidence>
<dbReference type="Proteomes" id="UP000676386">
    <property type="component" value="Unassembled WGS sequence"/>
</dbReference>
<dbReference type="Gene3D" id="2.60.40.10">
    <property type="entry name" value="Immunoglobulins"/>
    <property type="match status" value="1"/>
</dbReference>
<dbReference type="InterPro" id="IPR016007">
    <property type="entry name" value="Alpha_rhamnosid"/>
</dbReference>
<protein>
    <recommendedName>
        <fullName evidence="2">alpha-L-rhamnosidase</fullName>
        <ecNumber evidence="2">3.2.1.40</ecNumber>
    </recommendedName>
</protein>
<dbReference type="SUPFAM" id="SSF48208">
    <property type="entry name" value="Six-hairpin glycosidases"/>
    <property type="match status" value="1"/>
</dbReference>
<feature type="domain" description="Alpha-L-rhamnosidase six-hairpin glycosidase" evidence="7">
    <location>
        <begin position="460"/>
        <end position="820"/>
    </location>
</feature>
<dbReference type="Gene3D" id="2.60.420.10">
    <property type="entry name" value="Maltose phosphorylase, domain 3"/>
    <property type="match status" value="1"/>
</dbReference>
<evidence type="ECO:0000259" key="6">
    <source>
        <dbReference type="Pfam" id="PF08531"/>
    </source>
</evidence>
<keyword evidence="3 9" id="KW-0378">Hydrolase</keyword>
<evidence type="ECO:0000259" key="8">
    <source>
        <dbReference type="Pfam" id="PF17390"/>
    </source>
</evidence>
<comment type="caution">
    <text evidence="9">The sequence shown here is derived from an EMBL/GenBank/DDBJ whole genome shotgun (WGS) entry which is preliminary data.</text>
</comment>
<feature type="signal peptide" evidence="4">
    <location>
        <begin position="1"/>
        <end position="22"/>
    </location>
</feature>
<dbReference type="Pfam" id="PF25788">
    <property type="entry name" value="Ig_Rha78A_N"/>
    <property type="match status" value="1"/>
</dbReference>
<dbReference type="InterPro" id="IPR035396">
    <property type="entry name" value="Bac_rhamnosid6H"/>
</dbReference>
<evidence type="ECO:0000256" key="1">
    <source>
        <dbReference type="ARBA" id="ARBA00001445"/>
    </source>
</evidence>
<dbReference type="Pfam" id="PF17390">
    <property type="entry name" value="Bac_rhamnosid_C"/>
    <property type="match status" value="1"/>
</dbReference>
<name>A0ABS5J423_9BACT</name>